<dbReference type="EMBL" id="JACGAN010000007">
    <property type="protein sequence ID" value="MBA5746587.1"/>
    <property type="molecule type" value="Genomic_DNA"/>
</dbReference>
<organism evidence="1 2">
    <name type="scientific">Aerococcus urinaeequi</name>
    <dbReference type="NCBI Taxonomy" id="51665"/>
    <lineage>
        <taxon>Bacteria</taxon>
        <taxon>Bacillati</taxon>
        <taxon>Bacillota</taxon>
        <taxon>Bacilli</taxon>
        <taxon>Lactobacillales</taxon>
        <taxon>Aerococcaceae</taxon>
        <taxon>Aerococcus</taxon>
    </lineage>
</organism>
<dbReference type="Proteomes" id="UP000540056">
    <property type="component" value="Unassembled WGS sequence"/>
</dbReference>
<protein>
    <submittedName>
        <fullName evidence="1">Uncharacterized protein</fullName>
    </submittedName>
</protein>
<name>A0ABR5ZXW7_9LACT</name>
<dbReference type="Pfam" id="PF17318">
    <property type="entry name" value="DUF5361"/>
    <property type="match status" value="1"/>
</dbReference>
<proteinExistence type="predicted"/>
<comment type="caution">
    <text evidence="1">The sequence shown here is derived from an EMBL/GenBank/DDBJ whole genome shotgun (WGS) entry which is preliminary data.</text>
</comment>
<gene>
    <name evidence="1" type="ORF">H3232_05125</name>
</gene>
<keyword evidence="2" id="KW-1185">Reference proteome</keyword>
<evidence type="ECO:0000313" key="2">
    <source>
        <dbReference type="Proteomes" id="UP000540056"/>
    </source>
</evidence>
<dbReference type="InterPro" id="IPR035286">
    <property type="entry name" value="DUF5361"/>
</dbReference>
<reference evidence="1 2" key="1">
    <citation type="submission" date="2020-07" db="EMBL/GenBank/DDBJ databases">
        <title>Draft Genome Sequences of Lactobacillales Isolated from the International Space Station.</title>
        <authorList>
            <person name="Bharadwaj A.R."/>
            <person name="Singh N.K."/>
            <person name="Wood J.M."/>
            <person name="Debieu M."/>
            <person name="O'Hara N.B."/>
            <person name="Karouia F."/>
            <person name="Mason C.E."/>
            <person name="Venkateswaran K."/>
        </authorList>
    </citation>
    <scope>NUCLEOTIDE SEQUENCE [LARGE SCALE GENOMIC DNA]</scope>
    <source>
        <strain evidence="1 2">151250015-1-258-55</strain>
    </source>
</reference>
<accession>A0ABR5ZXW7</accession>
<sequence length="139" mass="15946">MQSFPRAKKLIFLAGVLKEWKFELICDLAQFYTVHNYRQYPLSHVATLTAGLPVESRVKRGINGISSIDELLVKVGILDNLNFIVWSKTKDGQKNQNKPQSMYKLVTVGQKVTEEDSFTTVEDFERKRKEIALRIREGG</sequence>
<evidence type="ECO:0000313" key="1">
    <source>
        <dbReference type="EMBL" id="MBA5746587.1"/>
    </source>
</evidence>